<evidence type="ECO:0000259" key="3">
    <source>
        <dbReference type="Pfam" id="PF13439"/>
    </source>
</evidence>
<sequence>MDSRPKVNKTILINLRLLQNPYTGVQSYVYNLVKALVQASPKTEFRVAVFSYDGKNEYIEDLLANKNVSLENIPGHRNIFTEILFDHLYVLKAMGGVGVYFSPVNILPLFRKKDVKYVVGVLDLCTFIVPETTTRQLKLYYDLVLSPSLKRADQIITISDNTKKDLRRLFKLDKAKITTIPLGVDEDTGKSSHITESQIWRILKKIHLNEEDKYFLTAGTSIRKNVDSALKAFDIFCETKKDAKLVIVVKDPEMIDYIGALLKKTKHAGKVILTGRYITKTELMALYTKAIAFVYCSYYEGFGLPVLEAMQNKCPVIASNTSSLPEVVGASGILVDPLDTNQISDAMHQIDNDHTLRSELIKKGLEKVKEFSWAKTAGRLLHILDKVI</sequence>
<gene>
    <name evidence="4" type="ORF">UV68_C0004G0006</name>
</gene>
<dbReference type="InterPro" id="IPR001296">
    <property type="entry name" value="Glyco_trans_1"/>
</dbReference>
<reference evidence="4 5" key="1">
    <citation type="journal article" date="2015" name="Nature">
        <title>rRNA introns, odd ribosomes, and small enigmatic genomes across a large radiation of phyla.</title>
        <authorList>
            <person name="Brown C.T."/>
            <person name="Hug L.A."/>
            <person name="Thomas B.C."/>
            <person name="Sharon I."/>
            <person name="Castelle C.J."/>
            <person name="Singh A."/>
            <person name="Wilkins M.J."/>
            <person name="Williams K.H."/>
            <person name="Banfield J.F."/>
        </authorList>
    </citation>
    <scope>NUCLEOTIDE SEQUENCE [LARGE SCALE GENOMIC DNA]</scope>
</reference>
<organism evidence="4 5">
    <name type="scientific">Candidatus Collierbacteria bacterium GW2011_GWC2_43_12</name>
    <dbReference type="NCBI Taxonomy" id="1618390"/>
    <lineage>
        <taxon>Bacteria</taxon>
        <taxon>Candidatus Collieribacteriota</taxon>
    </lineage>
</organism>
<dbReference type="EMBL" id="LCFK01000004">
    <property type="protein sequence ID" value="KKS94724.1"/>
    <property type="molecule type" value="Genomic_DNA"/>
</dbReference>
<evidence type="ECO:0000313" key="5">
    <source>
        <dbReference type="Proteomes" id="UP000033980"/>
    </source>
</evidence>
<feature type="domain" description="Glycosyl transferase family 1" evidence="2">
    <location>
        <begin position="200"/>
        <end position="364"/>
    </location>
</feature>
<dbReference type="InterPro" id="IPR028098">
    <property type="entry name" value="Glyco_trans_4-like_N"/>
</dbReference>
<evidence type="ECO:0000259" key="2">
    <source>
        <dbReference type="Pfam" id="PF00534"/>
    </source>
</evidence>
<comment type="caution">
    <text evidence="4">The sequence shown here is derived from an EMBL/GenBank/DDBJ whole genome shotgun (WGS) entry which is preliminary data.</text>
</comment>
<dbReference type="Pfam" id="PF00534">
    <property type="entry name" value="Glycos_transf_1"/>
    <property type="match status" value="1"/>
</dbReference>
<dbReference type="GO" id="GO:0016757">
    <property type="term" value="F:glycosyltransferase activity"/>
    <property type="evidence" value="ECO:0007669"/>
    <property type="project" value="InterPro"/>
</dbReference>
<evidence type="ECO:0000256" key="1">
    <source>
        <dbReference type="ARBA" id="ARBA00022679"/>
    </source>
</evidence>
<evidence type="ECO:0000313" key="4">
    <source>
        <dbReference type="EMBL" id="KKS94724.1"/>
    </source>
</evidence>
<dbReference type="SUPFAM" id="SSF53756">
    <property type="entry name" value="UDP-Glycosyltransferase/glycogen phosphorylase"/>
    <property type="match status" value="1"/>
</dbReference>
<keyword evidence="1 4" id="KW-0808">Transferase</keyword>
<protein>
    <submittedName>
        <fullName evidence="4">Glycosyl transferase group 1</fullName>
    </submittedName>
</protein>
<name>A0A0G1DAM8_9BACT</name>
<feature type="domain" description="Glycosyltransferase subfamily 4-like N-terminal" evidence="3">
    <location>
        <begin position="23"/>
        <end position="187"/>
    </location>
</feature>
<accession>A0A0G1DAM8</accession>
<dbReference type="Gene3D" id="3.40.50.2000">
    <property type="entry name" value="Glycogen Phosphorylase B"/>
    <property type="match status" value="2"/>
</dbReference>
<dbReference type="Proteomes" id="UP000033980">
    <property type="component" value="Unassembled WGS sequence"/>
</dbReference>
<dbReference type="CDD" id="cd03809">
    <property type="entry name" value="GT4_MtfB-like"/>
    <property type="match status" value="1"/>
</dbReference>
<dbReference type="Pfam" id="PF13439">
    <property type="entry name" value="Glyco_transf_4"/>
    <property type="match status" value="1"/>
</dbReference>
<dbReference type="PANTHER" id="PTHR46401:SF2">
    <property type="entry name" value="GLYCOSYLTRANSFERASE WBBK-RELATED"/>
    <property type="match status" value="1"/>
</dbReference>
<dbReference type="AlphaFoldDB" id="A0A0G1DAM8"/>
<dbReference type="PANTHER" id="PTHR46401">
    <property type="entry name" value="GLYCOSYLTRANSFERASE WBBK-RELATED"/>
    <property type="match status" value="1"/>
</dbReference>
<proteinExistence type="predicted"/>